<dbReference type="InterPro" id="IPR036188">
    <property type="entry name" value="FAD/NAD-bd_sf"/>
</dbReference>
<dbReference type="InterPro" id="IPR050315">
    <property type="entry name" value="FAD-oxidoreductase_2"/>
</dbReference>
<dbReference type="InterPro" id="IPR003953">
    <property type="entry name" value="FAD-dep_OxRdtase_2_FAD-bd"/>
</dbReference>
<name>A0A176Z2C7_9BRAD</name>
<gene>
    <name evidence="6" type="ORF">AYJ54_41340</name>
</gene>
<evidence type="ECO:0000313" key="6">
    <source>
        <dbReference type="EMBL" id="OAF14870.1"/>
    </source>
</evidence>
<evidence type="ECO:0000256" key="3">
    <source>
        <dbReference type="ARBA" id="ARBA00022827"/>
    </source>
</evidence>
<dbReference type="SUPFAM" id="SSF56425">
    <property type="entry name" value="Succinate dehydrogenase/fumarate reductase flavoprotein, catalytic domain"/>
    <property type="match status" value="1"/>
</dbReference>
<dbReference type="Proteomes" id="UP000076959">
    <property type="component" value="Unassembled WGS sequence"/>
</dbReference>
<protein>
    <submittedName>
        <fullName evidence="6">3-oxosteroid 1-dehydrogenase</fullName>
    </submittedName>
</protein>
<dbReference type="AlphaFoldDB" id="A0A176Z2C7"/>
<keyword evidence="4" id="KW-0560">Oxidoreductase</keyword>
<sequence length="578" mass="62178">MQQETYDVLIVGGGAGGLATAVTASKLGARVILVEKSDVLGGVAAYSGGVLWIPGNKFDRNPIKSGREYLTAELGDNGFQEDIDLFLKRGQEMVTFFEERTSVKFLPSDYPDYHPENRSGSLAGRALYTAAVDGAQLGPSLKLLRTPLQTMTLFGMMLNSATKDLTHFYNATSSFRSFIFVAKRIARHLWELLLYRRSVSLTSGNALVARLLKSAVDQGVIIRTNVSIAELLLSEGRVIGAVLGDQRSGQKIFAERGVVLACGGFPNDAKRVAQLYPHVKRGGEHLSPAPKSSTGDGIRLAESVGADFRGLAGRPAAWMPMSRVPTRGGDFAVFPHIVDRYKPGVIAVLEDGTRFVNESNSYHDFCEALIEACEGLSETAAWLICDHLTLRKYGLGYVKPRPFPLRSALTSGYLTKGGTVSELATRIGINVTGVQQTIETYNAYAVSGQDPMFGRGTSAFNRYLGDPANKPNPNVRPVSEPPFYAIKVFVGEVGTYAGLATSPDGEVLDREGKIIDGLFAAGNDRASIMSGGYPGPGITLGPILTFAYLTGSRLARGERDRVDILNTASTRSGRTSSI</sequence>
<evidence type="ECO:0000313" key="7">
    <source>
        <dbReference type="Proteomes" id="UP000076959"/>
    </source>
</evidence>
<dbReference type="SUPFAM" id="SSF51905">
    <property type="entry name" value="FAD/NAD(P)-binding domain"/>
    <property type="match status" value="1"/>
</dbReference>
<feature type="domain" description="FAD-dependent oxidoreductase 2 FAD-binding" evidence="5">
    <location>
        <begin position="7"/>
        <end position="540"/>
    </location>
</feature>
<keyword evidence="2" id="KW-0285">Flavoprotein</keyword>
<keyword evidence="3" id="KW-0274">FAD</keyword>
<evidence type="ECO:0000256" key="2">
    <source>
        <dbReference type="ARBA" id="ARBA00022630"/>
    </source>
</evidence>
<dbReference type="Gene3D" id="3.50.50.60">
    <property type="entry name" value="FAD/NAD(P)-binding domain"/>
    <property type="match status" value="2"/>
</dbReference>
<evidence type="ECO:0000259" key="5">
    <source>
        <dbReference type="Pfam" id="PF00890"/>
    </source>
</evidence>
<dbReference type="GO" id="GO:0016491">
    <property type="term" value="F:oxidoreductase activity"/>
    <property type="evidence" value="ECO:0007669"/>
    <property type="project" value="UniProtKB-KW"/>
</dbReference>
<dbReference type="PANTHER" id="PTHR43400:SF10">
    <property type="entry name" value="3-OXOSTEROID 1-DEHYDROGENASE"/>
    <property type="match status" value="1"/>
</dbReference>
<evidence type="ECO:0000256" key="4">
    <source>
        <dbReference type="ARBA" id="ARBA00023002"/>
    </source>
</evidence>
<dbReference type="RefSeq" id="WP_063697024.1">
    <property type="nucleotide sequence ID" value="NZ_LUUB01000027.1"/>
</dbReference>
<keyword evidence="7" id="KW-1185">Reference proteome</keyword>
<comment type="caution">
    <text evidence="6">The sequence shown here is derived from an EMBL/GenBank/DDBJ whole genome shotgun (WGS) entry which is preliminary data.</text>
</comment>
<accession>A0A176Z2C7</accession>
<dbReference type="GO" id="GO:0008202">
    <property type="term" value="P:steroid metabolic process"/>
    <property type="evidence" value="ECO:0007669"/>
    <property type="project" value="UniProtKB-ARBA"/>
</dbReference>
<reference evidence="6 7" key="1">
    <citation type="submission" date="2016-03" db="EMBL/GenBank/DDBJ databases">
        <title>Draft Genome Sequence of the Strain BR 10245 (Bradyrhizobium sp.) isolated from nodules of Centrolobium paraense.</title>
        <authorList>
            <person name="Simoes-Araujo J.L.Sr."/>
            <person name="Barauna A.C."/>
            <person name="Silva K."/>
            <person name="Zilli J.E."/>
        </authorList>
    </citation>
    <scope>NUCLEOTIDE SEQUENCE [LARGE SCALE GENOMIC DNA]</scope>
    <source>
        <strain evidence="6 7">BR 10245</strain>
    </source>
</reference>
<dbReference type="InterPro" id="IPR027477">
    <property type="entry name" value="Succ_DH/fumarate_Rdtase_cat_sf"/>
</dbReference>
<comment type="cofactor">
    <cofactor evidence="1">
        <name>FAD</name>
        <dbReference type="ChEBI" id="CHEBI:57692"/>
    </cofactor>
</comment>
<dbReference type="STRING" id="1505087.AYJ54_41340"/>
<dbReference type="OrthoDB" id="3178130at2"/>
<proteinExistence type="predicted"/>
<dbReference type="Pfam" id="PF00890">
    <property type="entry name" value="FAD_binding_2"/>
    <property type="match status" value="1"/>
</dbReference>
<evidence type="ECO:0000256" key="1">
    <source>
        <dbReference type="ARBA" id="ARBA00001974"/>
    </source>
</evidence>
<dbReference type="PANTHER" id="PTHR43400">
    <property type="entry name" value="FUMARATE REDUCTASE"/>
    <property type="match status" value="1"/>
</dbReference>
<dbReference type="EMBL" id="LUUB01000027">
    <property type="protein sequence ID" value="OAF14870.1"/>
    <property type="molecule type" value="Genomic_DNA"/>
</dbReference>
<organism evidence="6 7">
    <name type="scientific">Bradyrhizobium centrolobii</name>
    <dbReference type="NCBI Taxonomy" id="1505087"/>
    <lineage>
        <taxon>Bacteria</taxon>
        <taxon>Pseudomonadati</taxon>
        <taxon>Pseudomonadota</taxon>
        <taxon>Alphaproteobacteria</taxon>
        <taxon>Hyphomicrobiales</taxon>
        <taxon>Nitrobacteraceae</taxon>
        <taxon>Bradyrhizobium</taxon>
    </lineage>
</organism>